<dbReference type="FunFam" id="3.30.360.10:FF:000006">
    <property type="entry name" value="Bifunctional aspartokinase/homoserine dehydrogenase"/>
    <property type="match status" value="1"/>
</dbReference>
<dbReference type="EC" id="1.1.1.3" evidence="4 11"/>
<evidence type="ECO:0000259" key="14">
    <source>
        <dbReference type="Pfam" id="PF03447"/>
    </source>
</evidence>
<evidence type="ECO:0000256" key="7">
    <source>
        <dbReference type="ARBA" id="ARBA00022857"/>
    </source>
</evidence>
<organism evidence="15">
    <name type="scientific">Grammatophora oceanica</name>
    <dbReference type="NCBI Taxonomy" id="210454"/>
    <lineage>
        <taxon>Eukaryota</taxon>
        <taxon>Sar</taxon>
        <taxon>Stramenopiles</taxon>
        <taxon>Ochrophyta</taxon>
        <taxon>Bacillariophyta</taxon>
        <taxon>Fragilariophyceae</taxon>
        <taxon>Fragilariophycidae</taxon>
        <taxon>Rhabdonematales</taxon>
        <taxon>Grammatophoraceae</taxon>
        <taxon>Grammatophora</taxon>
    </lineage>
</organism>
<evidence type="ECO:0000259" key="13">
    <source>
        <dbReference type="Pfam" id="PF00742"/>
    </source>
</evidence>
<comment type="pathway">
    <text evidence="3 11">Amino-acid biosynthesis; L-methionine biosynthesis via de novo pathway; L-homoserine from L-aspartate: step 3/3.</text>
</comment>
<evidence type="ECO:0000256" key="12">
    <source>
        <dbReference type="RuleBase" id="RU004171"/>
    </source>
</evidence>
<dbReference type="PROSITE" id="PS01042">
    <property type="entry name" value="HOMOSER_DHGENASE"/>
    <property type="match status" value="1"/>
</dbReference>
<dbReference type="EMBL" id="HBGK01005002">
    <property type="protein sequence ID" value="CAD9273768.1"/>
    <property type="molecule type" value="Transcribed_RNA"/>
</dbReference>
<dbReference type="Gene3D" id="3.40.50.720">
    <property type="entry name" value="NAD(P)-binding Rossmann-like Domain"/>
    <property type="match status" value="1"/>
</dbReference>
<evidence type="ECO:0000256" key="8">
    <source>
        <dbReference type="ARBA" id="ARBA00023002"/>
    </source>
</evidence>
<dbReference type="InterPro" id="IPR011147">
    <property type="entry name" value="Bifunc_Aspkin/hSer_DH"/>
</dbReference>
<dbReference type="InterPro" id="IPR001342">
    <property type="entry name" value="HDH_cat"/>
</dbReference>
<accession>A0A7S1UNP3</accession>
<dbReference type="SUPFAM" id="SSF51735">
    <property type="entry name" value="NAD(P)-binding Rossmann-fold domains"/>
    <property type="match status" value="1"/>
</dbReference>
<keyword evidence="6 11" id="KW-0791">Threonine biosynthesis</keyword>
<reference evidence="15" key="1">
    <citation type="submission" date="2021-01" db="EMBL/GenBank/DDBJ databases">
        <authorList>
            <person name="Corre E."/>
            <person name="Pelletier E."/>
            <person name="Niang G."/>
            <person name="Scheremetjew M."/>
            <person name="Finn R."/>
            <person name="Kale V."/>
            <person name="Holt S."/>
            <person name="Cochrane G."/>
            <person name="Meng A."/>
            <person name="Brown T."/>
            <person name="Cohen L."/>
        </authorList>
    </citation>
    <scope>NUCLEOTIDE SEQUENCE</scope>
    <source>
        <strain evidence="15">CCMP 410</strain>
    </source>
</reference>
<evidence type="ECO:0000256" key="5">
    <source>
        <dbReference type="ARBA" id="ARBA00022605"/>
    </source>
</evidence>
<dbReference type="GO" id="GO:0009090">
    <property type="term" value="P:homoserine biosynthetic process"/>
    <property type="evidence" value="ECO:0007669"/>
    <property type="project" value="TreeGrafter"/>
</dbReference>
<protein>
    <recommendedName>
        <fullName evidence="4 11">Homoserine dehydrogenase</fullName>
        <ecNumber evidence="4 11">1.1.1.3</ecNumber>
    </recommendedName>
</protein>
<dbReference type="UniPathway" id="UPA00051">
    <property type="reaction ID" value="UER00465"/>
</dbReference>
<dbReference type="GO" id="GO:0004412">
    <property type="term" value="F:homoserine dehydrogenase activity"/>
    <property type="evidence" value="ECO:0007669"/>
    <property type="project" value="UniProtKB-EC"/>
</dbReference>
<keyword evidence="9 11" id="KW-0486">Methionine biosynthesis</keyword>
<evidence type="ECO:0000256" key="6">
    <source>
        <dbReference type="ARBA" id="ARBA00022697"/>
    </source>
</evidence>
<dbReference type="PANTHER" id="PTHR43070:SF5">
    <property type="entry name" value="HOMOSERINE DEHYDROGENASE"/>
    <property type="match status" value="1"/>
</dbReference>
<comment type="catalytic activity">
    <reaction evidence="10">
        <text>L-homoserine + NADP(+) = L-aspartate 4-semialdehyde + NADPH + H(+)</text>
        <dbReference type="Rhea" id="RHEA:15761"/>
        <dbReference type="ChEBI" id="CHEBI:15378"/>
        <dbReference type="ChEBI" id="CHEBI:57476"/>
        <dbReference type="ChEBI" id="CHEBI:57783"/>
        <dbReference type="ChEBI" id="CHEBI:58349"/>
        <dbReference type="ChEBI" id="CHEBI:537519"/>
        <dbReference type="EC" id="1.1.1.3"/>
    </reaction>
    <physiologicalReaction direction="right-to-left" evidence="10">
        <dbReference type="Rhea" id="RHEA:15763"/>
    </physiologicalReaction>
</comment>
<dbReference type="InterPro" id="IPR019811">
    <property type="entry name" value="HDH_CS"/>
</dbReference>
<keyword evidence="7 11" id="KW-0521">NADP</keyword>
<dbReference type="SUPFAM" id="SSF55347">
    <property type="entry name" value="Glyceraldehyde-3-phosphate dehydrogenase-like, C-terminal domain"/>
    <property type="match status" value="1"/>
</dbReference>
<evidence type="ECO:0000256" key="10">
    <source>
        <dbReference type="ARBA" id="ARBA00048841"/>
    </source>
</evidence>
<dbReference type="InterPro" id="IPR036291">
    <property type="entry name" value="NAD(P)-bd_dom_sf"/>
</dbReference>
<gene>
    <name evidence="15" type="ORF">GOCE00092_LOCUS2676</name>
</gene>
<dbReference type="GO" id="GO:0009086">
    <property type="term" value="P:methionine biosynthetic process"/>
    <property type="evidence" value="ECO:0007669"/>
    <property type="project" value="UniProtKB-KW"/>
</dbReference>
<dbReference type="PANTHER" id="PTHR43070">
    <property type="match status" value="1"/>
</dbReference>
<comment type="cofactor">
    <cofactor evidence="1">
        <name>a metal cation</name>
        <dbReference type="ChEBI" id="CHEBI:25213"/>
    </cofactor>
</comment>
<evidence type="ECO:0000256" key="4">
    <source>
        <dbReference type="ARBA" id="ARBA00013213"/>
    </source>
</evidence>
<dbReference type="Pfam" id="PF03447">
    <property type="entry name" value="NAD_binding_3"/>
    <property type="match status" value="1"/>
</dbReference>
<evidence type="ECO:0000313" key="15">
    <source>
        <dbReference type="EMBL" id="CAD9273768.1"/>
    </source>
</evidence>
<feature type="domain" description="Aspartate/homoserine dehydrogenase NAD-binding" evidence="14">
    <location>
        <begin position="58"/>
        <end position="130"/>
    </location>
</feature>
<comment type="pathway">
    <text evidence="2 11">Amino-acid biosynthesis; L-threonine biosynthesis; L-threonine from L-aspartate: step 3/5.</text>
</comment>
<dbReference type="GO" id="GO:0009088">
    <property type="term" value="P:threonine biosynthetic process"/>
    <property type="evidence" value="ECO:0007669"/>
    <property type="project" value="UniProtKB-UniPathway"/>
</dbReference>
<dbReference type="UniPathway" id="UPA00050">
    <property type="reaction ID" value="UER00063"/>
</dbReference>
<sequence>MSSASKKANLMVAVIGYTGGVGTCLLKAMKTISLEPVCLVRSTTMKFTSGDQKEIPVDYSLLAKHLLKEEKHGIPVIADVTASAVVQTHYKGWLEQGISVVTANKGIFASAEYPSLLKAAAVGKARLLHETTVGAGLPVLSTLAALKASSHKILKVEGILSGTLAYVLGQVASNKTSLSEAVLKAKELGYTEPDPRDDLNGMDVARKAVILARVAGMESEDAVNLEKMTIESLVPEPLRDCSVEEFLSKLSEHGDEAMKEKVTAVESSSDGARLHYAAKVDVVNQTVQVGLLECEASHPFNNAGPDNMVAITTNFYKDRPLVVQGAGAGGDVTATGVLADILQCAYQ</sequence>
<keyword evidence="8 11" id="KW-0560">Oxidoreductase</keyword>
<dbReference type="InterPro" id="IPR005106">
    <property type="entry name" value="Asp/hSer_DH_NAD-bd"/>
</dbReference>
<evidence type="ECO:0000256" key="1">
    <source>
        <dbReference type="ARBA" id="ARBA00001920"/>
    </source>
</evidence>
<comment type="similarity">
    <text evidence="12">Belongs to the homoserine dehydrogenase family.</text>
</comment>
<name>A0A7S1UNP3_9STRA</name>
<keyword evidence="5 11" id="KW-0028">Amino-acid biosynthesis</keyword>
<feature type="domain" description="Homoserine dehydrogenase catalytic" evidence="13">
    <location>
        <begin position="138"/>
        <end position="342"/>
    </location>
</feature>
<dbReference type="GO" id="GO:0050661">
    <property type="term" value="F:NADP binding"/>
    <property type="evidence" value="ECO:0007669"/>
    <property type="project" value="InterPro"/>
</dbReference>
<proteinExistence type="inferred from homology"/>
<evidence type="ECO:0000256" key="2">
    <source>
        <dbReference type="ARBA" id="ARBA00005056"/>
    </source>
</evidence>
<evidence type="ECO:0000256" key="9">
    <source>
        <dbReference type="ARBA" id="ARBA00023167"/>
    </source>
</evidence>
<dbReference type="Pfam" id="PF00742">
    <property type="entry name" value="Homoserine_dh"/>
    <property type="match status" value="1"/>
</dbReference>
<dbReference type="Gene3D" id="3.30.360.10">
    <property type="entry name" value="Dihydrodipicolinate Reductase, domain 2"/>
    <property type="match status" value="1"/>
</dbReference>
<evidence type="ECO:0000256" key="11">
    <source>
        <dbReference type="RuleBase" id="RU000579"/>
    </source>
</evidence>
<evidence type="ECO:0000256" key="3">
    <source>
        <dbReference type="ARBA" id="ARBA00005062"/>
    </source>
</evidence>
<dbReference type="AlphaFoldDB" id="A0A7S1UNP3"/>